<gene>
    <name evidence="13" type="ORF">Agabi119p4_4392</name>
</gene>
<evidence type="ECO:0000256" key="4">
    <source>
        <dbReference type="ARBA" id="ARBA00022692"/>
    </source>
</evidence>
<dbReference type="GO" id="GO:0046513">
    <property type="term" value="P:ceramide biosynthetic process"/>
    <property type="evidence" value="ECO:0007669"/>
    <property type="project" value="InterPro"/>
</dbReference>
<comment type="caution">
    <text evidence="13">The sequence shown here is derived from an EMBL/GenBank/DDBJ whole genome shotgun (WGS) entry which is preliminary data.</text>
</comment>
<evidence type="ECO:0000256" key="11">
    <source>
        <dbReference type="SAM" id="Phobius"/>
    </source>
</evidence>
<evidence type="ECO:0000313" key="13">
    <source>
        <dbReference type="EMBL" id="KAF7775999.1"/>
    </source>
</evidence>
<keyword evidence="3" id="KW-0808">Transferase</keyword>
<feature type="transmembrane region" description="Helical" evidence="11">
    <location>
        <begin position="109"/>
        <end position="126"/>
    </location>
</feature>
<sequence length="390" mass="46094">MKSTVAPSGQRLVEPLEPQTPLGSNTPERVESPLPAYLAPHAHVSPYISWAVFPSHAFKLLLVPLVLAANWHLLAPYLSPGTPNPFTPIFLLSGRIPDSSDHDPRYAKTLWDAVFVLYYVVFWSFVRQSLAQHLFKPLAKYFRLKKSAKVDRFCEQGYALLYFSFSGAWGYHVMSQLPTFWYRTSAFWTGYPNWDMTPHLKCYYLVQSAYWCQQFIVLVLGLEKPRKDYREFVAHHIVTLWLVGWSYSLNLTFIGNAVFMSMDIPDAFLALPKILNYIHWDQSKIFFYVIFIGVWTYFRHYLNFVILWSVWFEFDLVPESSRYWEWADGVFLPDWMRYQVFIPLFLLQLLNLFWYTFMLRILWRAVKTHTATDERSDDEGDDEDDERKNK</sequence>
<evidence type="ECO:0000256" key="1">
    <source>
        <dbReference type="ARBA" id="ARBA00004477"/>
    </source>
</evidence>
<evidence type="ECO:0000256" key="9">
    <source>
        <dbReference type="PROSITE-ProRule" id="PRU00205"/>
    </source>
</evidence>
<evidence type="ECO:0000256" key="3">
    <source>
        <dbReference type="ARBA" id="ARBA00022679"/>
    </source>
</evidence>
<keyword evidence="6 11" id="KW-1133">Transmembrane helix</keyword>
<dbReference type="PANTHER" id="PTHR12560:SF11">
    <property type="entry name" value="CERAMIDE SYNTHASE LAC1-RELATED"/>
    <property type="match status" value="1"/>
</dbReference>
<evidence type="ECO:0000259" key="12">
    <source>
        <dbReference type="PROSITE" id="PS50922"/>
    </source>
</evidence>
<keyword evidence="7 9" id="KW-0472">Membrane</keyword>
<protein>
    <recommendedName>
        <fullName evidence="12">TLC domain-containing protein</fullName>
    </recommendedName>
</protein>
<dbReference type="GO" id="GO:0050291">
    <property type="term" value="F:sphingosine N-acyltransferase activity"/>
    <property type="evidence" value="ECO:0007669"/>
    <property type="project" value="InterPro"/>
</dbReference>
<dbReference type="GO" id="GO:0005789">
    <property type="term" value="C:endoplasmic reticulum membrane"/>
    <property type="evidence" value="ECO:0007669"/>
    <property type="project" value="UniProtKB-SubCell"/>
</dbReference>
<organism evidence="13 14">
    <name type="scientific">Agaricus bisporus var. burnettii</name>
    <dbReference type="NCBI Taxonomy" id="192524"/>
    <lineage>
        <taxon>Eukaryota</taxon>
        <taxon>Fungi</taxon>
        <taxon>Dikarya</taxon>
        <taxon>Basidiomycota</taxon>
        <taxon>Agaricomycotina</taxon>
        <taxon>Agaricomycetes</taxon>
        <taxon>Agaricomycetidae</taxon>
        <taxon>Agaricales</taxon>
        <taxon>Agaricineae</taxon>
        <taxon>Agaricaceae</taxon>
        <taxon>Agaricus</taxon>
    </lineage>
</organism>
<feature type="transmembrane region" description="Helical" evidence="11">
    <location>
        <begin position="242"/>
        <end position="264"/>
    </location>
</feature>
<keyword evidence="8" id="KW-0325">Glycoprotein</keyword>
<evidence type="ECO:0000313" key="14">
    <source>
        <dbReference type="Proteomes" id="UP000629468"/>
    </source>
</evidence>
<dbReference type="OMA" id="YLIGAPY"/>
<accession>A0A8H7F381</accession>
<dbReference type="PROSITE" id="PS50922">
    <property type="entry name" value="TLC"/>
    <property type="match status" value="1"/>
</dbReference>
<evidence type="ECO:0000256" key="8">
    <source>
        <dbReference type="ARBA" id="ARBA00023180"/>
    </source>
</evidence>
<name>A0A8H7F381_AGABI</name>
<dbReference type="InterPro" id="IPR006634">
    <property type="entry name" value="TLC-dom"/>
</dbReference>
<evidence type="ECO:0000256" key="10">
    <source>
        <dbReference type="SAM" id="MobiDB-lite"/>
    </source>
</evidence>
<dbReference type="EMBL" id="JABXXO010000006">
    <property type="protein sequence ID" value="KAF7775999.1"/>
    <property type="molecule type" value="Genomic_DNA"/>
</dbReference>
<evidence type="ECO:0000256" key="7">
    <source>
        <dbReference type="ARBA" id="ARBA00023136"/>
    </source>
</evidence>
<reference evidence="13 14" key="1">
    <citation type="journal article" name="Sci. Rep.">
        <title>Telomere-to-telomere assembled and centromere annotated genomes of the two main subspecies of the button mushroom Agaricus bisporus reveal especially polymorphic chromosome ends.</title>
        <authorList>
            <person name="Sonnenberg A.S.M."/>
            <person name="Sedaghat-Telgerd N."/>
            <person name="Lavrijssen B."/>
            <person name="Ohm R.A."/>
            <person name="Hendrickx P.M."/>
            <person name="Scholtmeijer K."/>
            <person name="Baars J.J.P."/>
            <person name="van Peer A."/>
        </authorList>
    </citation>
    <scope>NUCLEOTIDE SEQUENCE [LARGE SCALE GENOMIC DNA]</scope>
    <source>
        <strain evidence="13 14">H119_p4</strain>
    </source>
</reference>
<dbReference type="SMART" id="SM00724">
    <property type="entry name" value="TLC"/>
    <property type="match status" value="1"/>
</dbReference>
<comment type="subcellular location">
    <subcellularLocation>
        <location evidence="1">Endoplasmic reticulum membrane</location>
        <topology evidence="1">Multi-pass membrane protein</topology>
    </subcellularLocation>
</comment>
<feature type="domain" description="TLC" evidence="12">
    <location>
        <begin position="148"/>
        <end position="367"/>
    </location>
</feature>
<keyword evidence="4 9" id="KW-0812">Transmembrane</keyword>
<dbReference type="Proteomes" id="UP000629468">
    <property type="component" value="Unassembled WGS sequence"/>
</dbReference>
<feature type="transmembrane region" description="Helical" evidence="11">
    <location>
        <begin position="285"/>
        <end position="311"/>
    </location>
</feature>
<dbReference type="PANTHER" id="PTHR12560">
    <property type="entry name" value="LONGEVITY ASSURANCE FACTOR 1 LAG1"/>
    <property type="match status" value="1"/>
</dbReference>
<feature type="transmembrane region" description="Helical" evidence="11">
    <location>
        <begin position="338"/>
        <end position="357"/>
    </location>
</feature>
<dbReference type="PIRSF" id="PIRSF005225">
    <property type="entry name" value="LAG1_LAC1"/>
    <property type="match status" value="1"/>
</dbReference>
<evidence type="ECO:0000256" key="2">
    <source>
        <dbReference type="ARBA" id="ARBA00009808"/>
    </source>
</evidence>
<dbReference type="InterPro" id="IPR016439">
    <property type="entry name" value="Lag1/Lac1-like"/>
</dbReference>
<dbReference type="AlphaFoldDB" id="A0A8H7F381"/>
<proteinExistence type="inferred from homology"/>
<keyword evidence="5" id="KW-0256">Endoplasmic reticulum</keyword>
<evidence type="ECO:0000256" key="5">
    <source>
        <dbReference type="ARBA" id="ARBA00022824"/>
    </source>
</evidence>
<evidence type="ECO:0000256" key="6">
    <source>
        <dbReference type="ARBA" id="ARBA00022989"/>
    </source>
</evidence>
<comment type="similarity">
    <text evidence="2">Belongs to the sphingosine N-acyltransferase family.</text>
</comment>
<dbReference type="Pfam" id="PF03798">
    <property type="entry name" value="TRAM_LAG1_CLN8"/>
    <property type="match status" value="1"/>
</dbReference>
<feature type="region of interest" description="Disordered" evidence="10">
    <location>
        <begin position="1"/>
        <end position="29"/>
    </location>
</feature>